<feature type="region of interest" description="Disordered" evidence="6">
    <location>
        <begin position="696"/>
        <end position="751"/>
    </location>
</feature>
<dbReference type="Pfam" id="PF21552">
    <property type="entry name" value="WHD_TFC3"/>
    <property type="match status" value="1"/>
</dbReference>
<evidence type="ECO:0000313" key="11">
    <source>
        <dbReference type="Proteomes" id="UP000000267"/>
    </source>
</evidence>
<evidence type="ECO:0000256" key="4">
    <source>
        <dbReference type="ARBA" id="ARBA00023163"/>
    </source>
</evidence>
<dbReference type="Pfam" id="PF20222">
    <property type="entry name" value="DUF6581"/>
    <property type="match status" value="1"/>
</dbReference>
<dbReference type="InterPro" id="IPR044210">
    <property type="entry name" value="Tfc3-like"/>
</dbReference>
<evidence type="ECO:0000256" key="2">
    <source>
        <dbReference type="ARBA" id="ARBA00022553"/>
    </source>
</evidence>
<feature type="compositionally biased region" description="Polar residues" evidence="6">
    <location>
        <begin position="525"/>
        <end position="540"/>
    </location>
</feature>
<dbReference type="GO" id="GO:0042791">
    <property type="term" value="P:5S class rRNA transcription by RNA polymerase III"/>
    <property type="evidence" value="ECO:0007669"/>
    <property type="project" value="EnsemblFungi"/>
</dbReference>
<feature type="domain" description="B-block binding subunit of TFIIIC" evidence="7">
    <location>
        <begin position="113"/>
        <end position="179"/>
    </location>
</feature>
<dbReference type="GO" id="GO:0006384">
    <property type="term" value="P:transcription initiation at RNA polymerase III promoter"/>
    <property type="evidence" value="ECO:0007669"/>
    <property type="project" value="InterPro"/>
</dbReference>
<dbReference type="PANTHER" id="PTHR15180:SF1">
    <property type="entry name" value="GENERAL TRANSCRIPTION FACTOR 3C POLYPEPTIDE 1"/>
    <property type="match status" value="1"/>
</dbReference>
<dbReference type="eggNOG" id="ENOG502QVPM">
    <property type="taxonomic scope" value="Eukaryota"/>
</dbReference>
<dbReference type="EMBL" id="DS480410">
    <property type="protein sequence ID" value="EDO17115.1"/>
    <property type="molecule type" value="Genomic_DNA"/>
</dbReference>
<dbReference type="InParanoid" id="A7TKW0"/>
<dbReference type="PhylomeDB" id="A7TKW0"/>
<dbReference type="InterPro" id="IPR046488">
    <property type="entry name" value="Sfc3/Tfc3_C"/>
</dbReference>
<dbReference type="HOGENOM" id="CLU_005481_0_0_1"/>
<keyword evidence="2" id="KW-0597">Phosphoprotein</keyword>
<keyword evidence="4" id="KW-0804">Transcription</keyword>
<dbReference type="Pfam" id="PF04182">
    <property type="entry name" value="B-block_TFIIIC"/>
    <property type="match status" value="1"/>
</dbReference>
<proteinExistence type="predicted"/>
<name>A7TKW0_VANPO</name>
<dbReference type="InterPro" id="IPR007309">
    <property type="entry name" value="TFIIIC_Bblock-bd"/>
</dbReference>
<dbReference type="GO" id="GO:0005634">
    <property type="term" value="C:nucleus"/>
    <property type="evidence" value="ECO:0007669"/>
    <property type="project" value="UniProtKB-SubCell"/>
</dbReference>
<dbReference type="KEGG" id="vpo:Kpol_1025p35"/>
<dbReference type="OrthoDB" id="68020at2759"/>
<evidence type="ECO:0000256" key="6">
    <source>
        <dbReference type="SAM" id="MobiDB-lite"/>
    </source>
</evidence>
<keyword evidence="11" id="KW-1185">Reference proteome</keyword>
<feature type="domain" description="Transcription factor tau subunit sfc3/Tfc3 C-terminal" evidence="8">
    <location>
        <begin position="765"/>
        <end position="1139"/>
    </location>
</feature>
<evidence type="ECO:0000259" key="8">
    <source>
        <dbReference type="Pfam" id="PF20222"/>
    </source>
</evidence>
<sequence length="1184" mass="135856">MVSTIYPDELVDLISQEIAYEGGKIAIEKLYELSKKLLGNDGDDSLNEFILHSIFSNKDILLYKNGEVYIGNDLHSNFMEIQSSLSDFDARITEDKLWEILTGYNKKECSIGNSAFELLLEIAKSRKKGINTKDLANVTKQDSRSITGRIKKLGNLVTGSQIVYKGHVVKLLRLQKFSEDIPHEEKPYISLRESLSTIVDVVKKSKNGIRQTTDLKRELKFDQDTRVSRSFLTAITWLDEKGYLKKVYVVSPTNPDVKIRCVKYLRDYQQEDKNSNDLDFDSDNDEDDITTDDKIEAELEDNYDDIDNINAMQLLQQDGLMVEDSPSSSLVKHRQNFLLNRFYPIQNQTYDFVDESGVNGVSTMDTVNNITGRDYQRIFTKSSEYYIETVGKQKNKISTNSIVRVYDFEGKKKFYRLFTENNFNKLTGNKISKSAGVLKPITNQNTDLSKLNKEAFVPLNNTLRFISNNGSDQFFWNGEIKVPDNPNSVPRSRKRKTINNSSDKESTESTPGPENKRKKQETNEDVTSIENAQPEQVTEVNVTPPTTIADEKVEIKSNSGLLNIGGFSAGSLRSLKRQIAIIEVLQKMGGVCFMNEQLLESLTKHMKSITIIDKKTIRGDMDLMIESDKLCFKLDVNTGRRLIYLPETTEEQIDQYIIQEKDNKKLYDTLHNTDIYFFDQTQKNKFHRGVKSAERIRKFQNKSSSRHTEGTEPGAKPKKRVKRTKAAEKKSKKKSTESHLPTKEISAPPTTPIDDISNLKFHLGNKMGIKALIQCVVITKSIKNEIGWDKITALFPNNSLDNLKKRWTVCRVRMGYDGWKGYVDKWKRILVKAIEQEKVSIEDVETLELTKLVSLWQHHDGIERNKPIKLYKSYDQNMKHHTFIRVSRSLDTYTSLSMSSMVQREASLLKKVYSYSSSKISNTNEGKLTEGDVKSIIRSILIDETETSKDQIEVLNHFPKEDLDKVIMDMAKQKQLYLRNSKLASTNAVNDILTSRGNYEAFEEAEKYRTKLEEMLSSKHGIIVSEEVRDVSSWILFDLISRGKVFMDVVPIDRKIKPLNYSTRRFDVTALTPPLIVGALKNEMKNIWKAIEVAIPMGKPYSRLWLDGEGNIRSNIWKSLVVIIINEILYNPGITIKRLIRNCNDIVCENEISEICVWLNKKGLLYETPYSGYSLSHNWYTLLM</sequence>
<dbReference type="Proteomes" id="UP000000267">
    <property type="component" value="Unassembled WGS sequence"/>
</dbReference>
<keyword evidence="5" id="KW-0539">Nucleus</keyword>
<feature type="region of interest" description="Disordered" evidence="6">
    <location>
        <begin position="480"/>
        <end position="540"/>
    </location>
</feature>
<dbReference type="GO" id="GO:0001003">
    <property type="term" value="F:RNA polymerase III type 2 promoter sequence-specific DNA binding"/>
    <property type="evidence" value="ECO:0007669"/>
    <property type="project" value="EnsemblFungi"/>
</dbReference>
<dbReference type="OMA" id="MSSMIQR"/>
<protein>
    <submittedName>
        <fullName evidence="10">Uncharacterized protein</fullName>
    </submittedName>
</protein>
<evidence type="ECO:0000256" key="3">
    <source>
        <dbReference type="ARBA" id="ARBA00023125"/>
    </source>
</evidence>
<gene>
    <name evidence="10" type="ORF">Kpol_1025p35</name>
</gene>
<dbReference type="InterPro" id="IPR035625">
    <property type="entry name" value="Tfc3-like_eWH"/>
</dbReference>
<dbReference type="PANTHER" id="PTHR15180">
    <property type="entry name" value="GENERAL TRANSCRIPTION FACTOR 3C POLYPEPTIDE 1"/>
    <property type="match status" value="1"/>
</dbReference>
<feature type="compositionally biased region" description="Basic and acidic residues" evidence="6">
    <location>
        <begin position="725"/>
        <end position="742"/>
    </location>
</feature>
<feature type="domain" description="Transcription factor tau 138 kDa subunit extended winged helix" evidence="9">
    <location>
        <begin position="571"/>
        <end position="661"/>
    </location>
</feature>
<dbReference type="GO" id="GO:0000127">
    <property type="term" value="C:transcription factor TFIIIC complex"/>
    <property type="evidence" value="ECO:0007669"/>
    <property type="project" value="EnsemblFungi"/>
</dbReference>
<evidence type="ECO:0000256" key="1">
    <source>
        <dbReference type="ARBA" id="ARBA00004123"/>
    </source>
</evidence>
<dbReference type="GO" id="GO:0008301">
    <property type="term" value="F:DNA binding, bending"/>
    <property type="evidence" value="ECO:0007669"/>
    <property type="project" value="EnsemblFungi"/>
</dbReference>
<dbReference type="RefSeq" id="XP_001644973.1">
    <property type="nucleotide sequence ID" value="XM_001644923.1"/>
</dbReference>
<accession>A7TKW0</accession>
<dbReference type="STRING" id="436907.A7TKW0"/>
<dbReference type="CDD" id="cd16169">
    <property type="entry name" value="Tau138_eWH"/>
    <property type="match status" value="1"/>
</dbReference>
<reference evidence="10 11" key="1">
    <citation type="journal article" date="2007" name="Proc. Natl. Acad. Sci. U.S.A.">
        <title>Independent sorting-out of thousands of duplicated gene pairs in two yeast species descended from a whole-genome duplication.</title>
        <authorList>
            <person name="Scannell D.R."/>
            <person name="Frank A.C."/>
            <person name="Conant G.C."/>
            <person name="Byrne K.P."/>
            <person name="Woolfit M."/>
            <person name="Wolfe K.H."/>
        </authorList>
    </citation>
    <scope>NUCLEOTIDE SEQUENCE [LARGE SCALE GENOMIC DNA]</scope>
    <source>
        <strain evidence="11">ATCC 22028 / DSM 70294 / BCRC 21397 / CBS 2163 / NBRC 10782 / NRRL Y-8283 / UCD 57-17</strain>
    </source>
</reference>
<dbReference type="GO" id="GO:0001002">
    <property type="term" value="F:RNA polymerase III type 1 promoter sequence-specific DNA binding"/>
    <property type="evidence" value="ECO:0007669"/>
    <property type="project" value="EnsemblFungi"/>
</dbReference>
<evidence type="ECO:0000259" key="9">
    <source>
        <dbReference type="Pfam" id="PF21552"/>
    </source>
</evidence>
<dbReference type="FunCoup" id="A7TKW0">
    <property type="interactions" value="39"/>
</dbReference>
<keyword evidence="3" id="KW-0238">DNA-binding</keyword>
<dbReference type="GeneID" id="5545308"/>
<dbReference type="GO" id="GO:0071168">
    <property type="term" value="P:protein localization to chromatin"/>
    <property type="evidence" value="ECO:0007669"/>
    <property type="project" value="EnsemblFungi"/>
</dbReference>
<dbReference type="AlphaFoldDB" id="A7TKW0"/>
<evidence type="ECO:0000313" key="10">
    <source>
        <dbReference type="EMBL" id="EDO17115.1"/>
    </source>
</evidence>
<organism evidence="11">
    <name type="scientific">Vanderwaltozyma polyspora (strain ATCC 22028 / DSM 70294 / BCRC 21397 / CBS 2163 / NBRC 10782 / NRRL Y-8283 / UCD 57-17)</name>
    <name type="common">Kluyveromyces polysporus</name>
    <dbReference type="NCBI Taxonomy" id="436907"/>
    <lineage>
        <taxon>Eukaryota</taxon>
        <taxon>Fungi</taxon>
        <taxon>Dikarya</taxon>
        <taxon>Ascomycota</taxon>
        <taxon>Saccharomycotina</taxon>
        <taxon>Saccharomycetes</taxon>
        <taxon>Saccharomycetales</taxon>
        <taxon>Saccharomycetaceae</taxon>
        <taxon>Vanderwaltozyma</taxon>
    </lineage>
</organism>
<evidence type="ECO:0000259" key="7">
    <source>
        <dbReference type="Pfam" id="PF04182"/>
    </source>
</evidence>
<comment type="subcellular location">
    <subcellularLocation>
        <location evidence="1">Nucleus</location>
    </subcellularLocation>
</comment>
<dbReference type="InterPro" id="IPR049543">
    <property type="entry name" value="WHD_TFC3"/>
</dbReference>
<evidence type="ECO:0000256" key="5">
    <source>
        <dbReference type="ARBA" id="ARBA00023242"/>
    </source>
</evidence>